<keyword evidence="1" id="KW-1133">Transmembrane helix</keyword>
<gene>
    <name evidence="2" type="ORF">OOA_11668</name>
</gene>
<dbReference type="eggNOG" id="ENOG50347N8">
    <property type="taxonomic scope" value="Bacteria"/>
</dbReference>
<feature type="transmembrane region" description="Helical" evidence="1">
    <location>
        <begin position="168"/>
        <end position="187"/>
    </location>
</feature>
<evidence type="ECO:0000256" key="1">
    <source>
        <dbReference type="SAM" id="Phobius"/>
    </source>
</evidence>
<feature type="transmembrane region" description="Helical" evidence="1">
    <location>
        <begin position="86"/>
        <end position="104"/>
    </location>
</feature>
<dbReference type="PATRIC" id="fig|1141662.3.peg.2363"/>
<reference evidence="2 3" key="1">
    <citation type="journal article" date="2012" name="BMC Genomics">
        <title>Comparative genomics of bacteria in the genus Providencia isolated from wild Drosophila melanogaster.</title>
        <authorList>
            <person name="Galac M.R."/>
            <person name="Lazzaro B.P."/>
        </authorList>
    </citation>
    <scope>NUCLEOTIDE SEQUENCE [LARGE SCALE GENOMIC DNA]</scope>
    <source>
        <strain evidence="2 3">DSM 19968</strain>
    </source>
</reference>
<organism evidence="2 3">
    <name type="scientific">Providencia burhodogranariea DSM 19968</name>
    <dbReference type="NCBI Taxonomy" id="1141662"/>
    <lineage>
        <taxon>Bacteria</taxon>
        <taxon>Pseudomonadati</taxon>
        <taxon>Pseudomonadota</taxon>
        <taxon>Gammaproteobacteria</taxon>
        <taxon>Enterobacterales</taxon>
        <taxon>Morganellaceae</taxon>
        <taxon>Providencia</taxon>
    </lineage>
</organism>
<feature type="transmembrane region" description="Helical" evidence="1">
    <location>
        <begin position="124"/>
        <end position="147"/>
    </location>
</feature>
<accession>K8WTB9</accession>
<evidence type="ECO:0000313" key="2">
    <source>
        <dbReference type="EMBL" id="EKT60692.1"/>
    </source>
</evidence>
<protein>
    <submittedName>
        <fullName evidence="2">Uncharacterized protein</fullName>
    </submittedName>
</protein>
<feature type="transmembrane region" description="Helical" evidence="1">
    <location>
        <begin position="61"/>
        <end position="79"/>
    </location>
</feature>
<sequence>MLKLLLPFFIYIITLYLIGERIRRNPKIDAFIATIEKNYSKINELLENTTVKEGLFFLRKIYGWLSLLSFTIILLLLKLRFLPDESILYTYPLFLIFFISWFSIKWVTEHKKTVFENLTMEVMIIIAPLAVGFLDIIAGTDIVKILAEPIFDILTKFQLPIQPDLSPIIIGAVVSCFIFIVFAFYYFLSWIVIAPFFLLSMILVITPIKFARFLAKLNPNDTFFWFALVLLTILTFFHLYL</sequence>
<feature type="transmembrane region" description="Helical" evidence="1">
    <location>
        <begin position="193"/>
        <end position="211"/>
    </location>
</feature>
<keyword evidence="3" id="KW-1185">Reference proteome</keyword>
<dbReference type="HOGENOM" id="CLU_1151026_0_0_6"/>
<evidence type="ECO:0000313" key="3">
    <source>
        <dbReference type="Proteomes" id="UP000009336"/>
    </source>
</evidence>
<name>K8WTB9_9GAMM</name>
<dbReference type="RefSeq" id="WP_008912332.1">
    <property type="nucleotide sequence ID" value="NZ_KB233223.1"/>
</dbReference>
<dbReference type="OrthoDB" id="9180763at2"/>
<keyword evidence="1" id="KW-0472">Membrane</keyword>
<dbReference type="Proteomes" id="UP000009336">
    <property type="component" value="Unassembled WGS sequence"/>
</dbReference>
<feature type="transmembrane region" description="Helical" evidence="1">
    <location>
        <begin position="223"/>
        <end position="240"/>
    </location>
</feature>
<comment type="caution">
    <text evidence="2">The sequence shown here is derived from an EMBL/GenBank/DDBJ whole genome shotgun (WGS) entry which is preliminary data.</text>
</comment>
<proteinExistence type="predicted"/>
<keyword evidence="1" id="KW-0812">Transmembrane</keyword>
<dbReference type="AlphaFoldDB" id="K8WTB9"/>
<dbReference type="EMBL" id="AKKL01000032">
    <property type="protein sequence ID" value="EKT60692.1"/>
    <property type="molecule type" value="Genomic_DNA"/>
</dbReference>